<dbReference type="EMBL" id="WEGI01000004">
    <property type="protein sequence ID" value="MQY26438.1"/>
    <property type="molecule type" value="Genomic_DNA"/>
</dbReference>
<dbReference type="SMART" id="SM00345">
    <property type="entry name" value="HTH_GNTR"/>
    <property type="match status" value="1"/>
</dbReference>
<dbReference type="Pfam" id="PF00392">
    <property type="entry name" value="GntR"/>
    <property type="match status" value="1"/>
</dbReference>
<feature type="domain" description="HTH gntR-type" evidence="4">
    <location>
        <begin position="11"/>
        <end position="78"/>
    </location>
</feature>
<evidence type="ECO:0000259" key="4">
    <source>
        <dbReference type="PROSITE" id="PS50949"/>
    </source>
</evidence>
<dbReference type="InterPro" id="IPR000524">
    <property type="entry name" value="Tscrpt_reg_HTH_GntR"/>
</dbReference>
<dbReference type="PRINTS" id="PR00035">
    <property type="entry name" value="HTHGNTR"/>
</dbReference>
<dbReference type="Gene3D" id="1.20.120.530">
    <property type="entry name" value="GntR ligand-binding domain-like"/>
    <property type="match status" value="1"/>
</dbReference>
<dbReference type="Pfam" id="PF07729">
    <property type="entry name" value="FCD"/>
    <property type="match status" value="1"/>
</dbReference>
<dbReference type="AlphaFoldDB" id="A0A7K0DL69"/>
<dbReference type="GO" id="GO:0003677">
    <property type="term" value="F:DNA binding"/>
    <property type="evidence" value="ECO:0007669"/>
    <property type="project" value="UniProtKB-KW"/>
</dbReference>
<evidence type="ECO:0000256" key="1">
    <source>
        <dbReference type="ARBA" id="ARBA00023015"/>
    </source>
</evidence>
<dbReference type="CDD" id="cd07377">
    <property type="entry name" value="WHTH_GntR"/>
    <property type="match status" value="1"/>
</dbReference>
<dbReference type="PANTHER" id="PTHR43537:SF45">
    <property type="entry name" value="GNTR FAMILY REGULATORY PROTEIN"/>
    <property type="match status" value="1"/>
</dbReference>
<evidence type="ECO:0000256" key="3">
    <source>
        <dbReference type="ARBA" id="ARBA00023163"/>
    </source>
</evidence>
<proteinExistence type="predicted"/>
<dbReference type="InterPro" id="IPR036388">
    <property type="entry name" value="WH-like_DNA-bd_sf"/>
</dbReference>
<dbReference type="SUPFAM" id="SSF46785">
    <property type="entry name" value="Winged helix' DNA-binding domain"/>
    <property type="match status" value="1"/>
</dbReference>
<dbReference type="Gene3D" id="1.10.10.10">
    <property type="entry name" value="Winged helix-like DNA-binding domain superfamily/Winged helix DNA-binding domain"/>
    <property type="match status" value="1"/>
</dbReference>
<reference evidence="5 6" key="1">
    <citation type="submission" date="2019-10" db="EMBL/GenBank/DDBJ databases">
        <title>Nocardia macrotermitis sp. nov. and Nocardia aurantia sp. nov., isolated from the gut of fungus growing-termite Macrotermes natalensis.</title>
        <authorList>
            <person name="Benndorf R."/>
            <person name="Schwitalla J."/>
            <person name="Martin K."/>
            <person name="De Beer W."/>
            <person name="Kaster A.-K."/>
            <person name="Vollmers J."/>
            <person name="Poulsen M."/>
            <person name="Beemelmanns C."/>
        </authorList>
    </citation>
    <scope>NUCLEOTIDE SEQUENCE [LARGE SCALE GENOMIC DNA]</scope>
    <source>
        <strain evidence="5 6">RB56</strain>
    </source>
</reference>
<dbReference type="InterPro" id="IPR008920">
    <property type="entry name" value="TF_FadR/GntR_C"/>
</dbReference>
<protein>
    <recommendedName>
        <fullName evidence="4">HTH gntR-type domain-containing protein</fullName>
    </recommendedName>
</protein>
<keyword evidence="3" id="KW-0804">Transcription</keyword>
<keyword evidence="2" id="KW-0238">DNA-binding</keyword>
<sequence length="276" mass="31409">MTTSARQIRAGTTVDALYRTLRERIITGAYAPGWRMSQEQLATELEVSRTPLREALQRLEADGLVVAHANRGMHVAPLVNSETEQSYALRLLLEPPTVGATVELLTDDDIEQMRNHLADMRTHRAHSRRFQDAHQLFHDVALDRYPSNFADLTRQLHTMIYRHQSVYLSHARTPDDFIDSDQFFLDAISHRNAASARRIMEFHLIDAALGLVLDADPDHCFDSLLLAMRGRDIVIEHDERGRVERPARIYWIDSDPVLPDFATSNLILMAPPEPSA</sequence>
<evidence type="ECO:0000313" key="5">
    <source>
        <dbReference type="EMBL" id="MQY26438.1"/>
    </source>
</evidence>
<name>A0A7K0DL69_9NOCA</name>
<dbReference type="SUPFAM" id="SSF48008">
    <property type="entry name" value="GntR ligand-binding domain-like"/>
    <property type="match status" value="1"/>
</dbReference>
<comment type="caution">
    <text evidence="5">The sequence shown here is derived from an EMBL/GenBank/DDBJ whole genome shotgun (WGS) entry which is preliminary data.</text>
</comment>
<dbReference type="PROSITE" id="PS50949">
    <property type="entry name" value="HTH_GNTR"/>
    <property type="match status" value="1"/>
</dbReference>
<dbReference type="InterPro" id="IPR011711">
    <property type="entry name" value="GntR_C"/>
</dbReference>
<keyword evidence="6" id="KW-1185">Reference proteome</keyword>
<dbReference type="Proteomes" id="UP000431401">
    <property type="component" value="Unassembled WGS sequence"/>
</dbReference>
<dbReference type="RefSeq" id="WP_153340716.1">
    <property type="nucleotide sequence ID" value="NZ_WEGI01000004.1"/>
</dbReference>
<keyword evidence="1" id="KW-0805">Transcription regulation</keyword>
<dbReference type="GO" id="GO:0003700">
    <property type="term" value="F:DNA-binding transcription factor activity"/>
    <property type="evidence" value="ECO:0007669"/>
    <property type="project" value="InterPro"/>
</dbReference>
<dbReference type="InterPro" id="IPR036390">
    <property type="entry name" value="WH_DNA-bd_sf"/>
</dbReference>
<dbReference type="OrthoDB" id="8680240at2"/>
<organism evidence="5 6">
    <name type="scientific">Nocardia aurantia</name>
    <dbReference type="NCBI Taxonomy" id="2585199"/>
    <lineage>
        <taxon>Bacteria</taxon>
        <taxon>Bacillati</taxon>
        <taxon>Actinomycetota</taxon>
        <taxon>Actinomycetes</taxon>
        <taxon>Mycobacteriales</taxon>
        <taxon>Nocardiaceae</taxon>
        <taxon>Nocardia</taxon>
    </lineage>
</organism>
<evidence type="ECO:0000313" key="6">
    <source>
        <dbReference type="Proteomes" id="UP000431401"/>
    </source>
</evidence>
<gene>
    <name evidence="5" type="ORF">NRB56_20050</name>
</gene>
<accession>A0A7K0DL69</accession>
<evidence type="ECO:0000256" key="2">
    <source>
        <dbReference type="ARBA" id="ARBA00023125"/>
    </source>
</evidence>
<dbReference type="SMART" id="SM00895">
    <property type="entry name" value="FCD"/>
    <property type="match status" value="1"/>
</dbReference>
<dbReference type="PANTHER" id="PTHR43537">
    <property type="entry name" value="TRANSCRIPTIONAL REGULATOR, GNTR FAMILY"/>
    <property type="match status" value="1"/>
</dbReference>